<reference evidence="1 2" key="2">
    <citation type="journal article" date="2022" name="Mol. Ecol. Resour.">
        <title>The genomes of chicory, endive, great burdock and yacon provide insights into Asteraceae paleo-polyploidization history and plant inulin production.</title>
        <authorList>
            <person name="Fan W."/>
            <person name="Wang S."/>
            <person name="Wang H."/>
            <person name="Wang A."/>
            <person name="Jiang F."/>
            <person name="Liu H."/>
            <person name="Zhao H."/>
            <person name="Xu D."/>
            <person name="Zhang Y."/>
        </authorList>
    </citation>
    <scope>NUCLEOTIDE SEQUENCE [LARGE SCALE GENOMIC DNA]</scope>
    <source>
        <strain evidence="2">cv. Niubang</strain>
    </source>
</reference>
<comment type="caution">
    <text evidence="1">The sequence shown here is derived from an EMBL/GenBank/DDBJ whole genome shotgun (WGS) entry which is preliminary data.</text>
</comment>
<dbReference type="Proteomes" id="UP001055879">
    <property type="component" value="Linkage Group LG14"/>
</dbReference>
<keyword evidence="2" id="KW-1185">Reference proteome</keyword>
<name>A0ACB8Y5A1_ARCLA</name>
<dbReference type="EMBL" id="CM042060">
    <property type="protein sequence ID" value="KAI3678940.1"/>
    <property type="molecule type" value="Genomic_DNA"/>
</dbReference>
<gene>
    <name evidence="1" type="ORF">L6452_38244</name>
</gene>
<protein>
    <submittedName>
        <fullName evidence="1">Uncharacterized protein</fullName>
    </submittedName>
</protein>
<evidence type="ECO:0000313" key="1">
    <source>
        <dbReference type="EMBL" id="KAI3678940.1"/>
    </source>
</evidence>
<proteinExistence type="predicted"/>
<organism evidence="1 2">
    <name type="scientific">Arctium lappa</name>
    <name type="common">Greater burdock</name>
    <name type="synonym">Lappa major</name>
    <dbReference type="NCBI Taxonomy" id="4217"/>
    <lineage>
        <taxon>Eukaryota</taxon>
        <taxon>Viridiplantae</taxon>
        <taxon>Streptophyta</taxon>
        <taxon>Embryophyta</taxon>
        <taxon>Tracheophyta</taxon>
        <taxon>Spermatophyta</taxon>
        <taxon>Magnoliopsida</taxon>
        <taxon>eudicotyledons</taxon>
        <taxon>Gunneridae</taxon>
        <taxon>Pentapetalae</taxon>
        <taxon>asterids</taxon>
        <taxon>campanulids</taxon>
        <taxon>Asterales</taxon>
        <taxon>Asteraceae</taxon>
        <taxon>Carduoideae</taxon>
        <taxon>Cardueae</taxon>
        <taxon>Arctiinae</taxon>
        <taxon>Arctium</taxon>
    </lineage>
</organism>
<sequence length="158" mass="16944">MRSQRRQGKGAEPSFVDPEAEASPQPSLLSVESNTHRRREGASVGEKEPTTIGYEHHRWRCSGEDGEKRDSNMAKGESTPLKSVVVVVGALAFGWAAIELAFKPWLDKARASMDKSDPTRDPDDVDIDAGAKKPSDELEAAASSTSTSTSSSAADETP</sequence>
<evidence type="ECO:0000313" key="2">
    <source>
        <dbReference type="Proteomes" id="UP001055879"/>
    </source>
</evidence>
<reference evidence="2" key="1">
    <citation type="journal article" date="2022" name="Mol. Ecol. Resour.">
        <title>The genomes of chicory, endive, great burdock and yacon provide insights into Asteraceae palaeo-polyploidization history and plant inulin production.</title>
        <authorList>
            <person name="Fan W."/>
            <person name="Wang S."/>
            <person name="Wang H."/>
            <person name="Wang A."/>
            <person name="Jiang F."/>
            <person name="Liu H."/>
            <person name="Zhao H."/>
            <person name="Xu D."/>
            <person name="Zhang Y."/>
        </authorList>
    </citation>
    <scope>NUCLEOTIDE SEQUENCE [LARGE SCALE GENOMIC DNA]</scope>
    <source>
        <strain evidence="2">cv. Niubang</strain>
    </source>
</reference>
<accession>A0ACB8Y5A1</accession>